<keyword evidence="2" id="KW-1185">Reference proteome</keyword>
<dbReference type="AlphaFoldDB" id="A0A1V3IFB4"/>
<name>A0A1V3IFB4_9PAST</name>
<organism evidence="1 2">
    <name type="scientific">Rodentibacter rarus</name>
    <dbReference type="NCBI Taxonomy" id="1908260"/>
    <lineage>
        <taxon>Bacteria</taxon>
        <taxon>Pseudomonadati</taxon>
        <taxon>Pseudomonadota</taxon>
        <taxon>Gammaproteobacteria</taxon>
        <taxon>Pasteurellales</taxon>
        <taxon>Pasteurellaceae</taxon>
        <taxon>Rodentibacter</taxon>
    </lineage>
</organism>
<evidence type="ECO:0000313" key="1">
    <source>
        <dbReference type="EMBL" id="OOF38986.1"/>
    </source>
</evidence>
<dbReference type="Proteomes" id="UP000189433">
    <property type="component" value="Unassembled WGS sequence"/>
</dbReference>
<dbReference type="RefSeq" id="WP_077418201.1">
    <property type="nucleotide sequence ID" value="NZ_MLHJ01000135.1"/>
</dbReference>
<dbReference type="EMBL" id="MLHJ01000135">
    <property type="protein sequence ID" value="OOF38986.1"/>
    <property type="molecule type" value="Genomic_DNA"/>
</dbReference>
<evidence type="ECO:0000313" key="2">
    <source>
        <dbReference type="Proteomes" id="UP000189433"/>
    </source>
</evidence>
<accession>A0A1V3IFB4</accession>
<reference evidence="1 2" key="1">
    <citation type="submission" date="2016-10" db="EMBL/GenBank/DDBJ databases">
        <title>Rodentibacter gen. nov. and new species.</title>
        <authorList>
            <person name="Christensen H."/>
        </authorList>
    </citation>
    <scope>NUCLEOTIDE SEQUENCE [LARGE SCALE GENOMIC DNA]</scope>
    <source>
        <strain evidence="1 2">CCUG17206</strain>
    </source>
</reference>
<dbReference type="STRING" id="1908260.BKK50_11185"/>
<comment type="caution">
    <text evidence="1">The sequence shown here is derived from an EMBL/GenBank/DDBJ whole genome shotgun (WGS) entry which is preliminary data.</text>
</comment>
<dbReference type="OrthoDB" id="5689608at2"/>
<gene>
    <name evidence="1" type="ORF">BKK50_11185</name>
</gene>
<sequence>MVKKFIILVDEDFNKEQRNAITNFFKGKYAYWHWIGNVWLITTKNETDTVNTIRDELIKLTNRGAILVINASESSGWAAFGQKKKFTWMHNSWSKKPESFPESEDKF</sequence>
<proteinExistence type="predicted"/>
<protein>
    <submittedName>
        <fullName evidence="1">Uncharacterized protein</fullName>
    </submittedName>
</protein>